<feature type="compositionally biased region" description="Low complexity" evidence="1">
    <location>
        <begin position="189"/>
        <end position="203"/>
    </location>
</feature>
<dbReference type="AlphaFoldDB" id="A0AA89CB11"/>
<dbReference type="Proteomes" id="UP001186944">
    <property type="component" value="Unassembled WGS sequence"/>
</dbReference>
<organism evidence="2 3">
    <name type="scientific">Pinctada imbricata</name>
    <name type="common">Atlantic pearl-oyster</name>
    <name type="synonym">Pinctada martensii</name>
    <dbReference type="NCBI Taxonomy" id="66713"/>
    <lineage>
        <taxon>Eukaryota</taxon>
        <taxon>Metazoa</taxon>
        <taxon>Spiralia</taxon>
        <taxon>Lophotrochozoa</taxon>
        <taxon>Mollusca</taxon>
        <taxon>Bivalvia</taxon>
        <taxon>Autobranchia</taxon>
        <taxon>Pteriomorphia</taxon>
        <taxon>Pterioida</taxon>
        <taxon>Pterioidea</taxon>
        <taxon>Pteriidae</taxon>
        <taxon>Pinctada</taxon>
    </lineage>
</organism>
<proteinExistence type="predicted"/>
<evidence type="ECO:0000313" key="3">
    <source>
        <dbReference type="Proteomes" id="UP001186944"/>
    </source>
</evidence>
<protein>
    <submittedName>
        <fullName evidence="2">Uncharacterized protein</fullName>
    </submittedName>
</protein>
<evidence type="ECO:0000313" key="2">
    <source>
        <dbReference type="EMBL" id="KAK3107599.1"/>
    </source>
</evidence>
<accession>A0AA89CB11</accession>
<gene>
    <name evidence="2" type="ORF">FSP39_018021</name>
</gene>
<evidence type="ECO:0000256" key="1">
    <source>
        <dbReference type="SAM" id="MobiDB-lite"/>
    </source>
</evidence>
<name>A0AA89CB11_PINIB</name>
<comment type="caution">
    <text evidence="2">The sequence shown here is derived from an EMBL/GenBank/DDBJ whole genome shotgun (WGS) entry which is preliminary data.</text>
</comment>
<sequence length="203" mass="23039">MEVKLMSARVGNKNPGSGTRPSAGIRDHLTIAPAKRYTRKGRKINKPSRIIEVIKMVVKCHECSAEYANNRNIKRHHNAVYNNNVKYVLCEEKIQGSDTTYWRFFYRREYLAIHFEAVHHFNRDNAKVAAGKVKFSYTDRKNIEVSGPNEKRLRLDTTERNIDVDSSEKRPIQGPCLSGALDHEDTEGFARGPSPPGASGEEP</sequence>
<dbReference type="EMBL" id="VSWD01000002">
    <property type="protein sequence ID" value="KAK3107599.1"/>
    <property type="molecule type" value="Genomic_DNA"/>
</dbReference>
<feature type="region of interest" description="Disordered" evidence="1">
    <location>
        <begin position="156"/>
        <end position="203"/>
    </location>
</feature>
<feature type="compositionally biased region" description="Basic and acidic residues" evidence="1">
    <location>
        <begin position="156"/>
        <end position="171"/>
    </location>
</feature>
<feature type="region of interest" description="Disordered" evidence="1">
    <location>
        <begin position="1"/>
        <end position="25"/>
    </location>
</feature>
<reference evidence="2" key="1">
    <citation type="submission" date="2019-08" db="EMBL/GenBank/DDBJ databases">
        <title>The improved chromosome-level genome for the pearl oyster Pinctada fucata martensii using PacBio sequencing and Hi-C.</title>
        <authorList>
            <person name="Zheng Z."/>
        </authorList>
    </citation>
    <scope>NUCLEOTIDE SEQUENCE</scope>
    <source>
        <strain evidence="2">ZZ-2019</strain>
        <tissue evidence="2">Adductor muscle</tissue>
    </source>
</reference>
<keyword evidence="3" id="KW-1185">Reference proteome</keyword>